<dbReference type="InterPro" id="IPR048020">
    <property type="entry name" value="Transpos_IS3"/>
</dbReference>
<dbReference type="SUPFAM" id="SSF53098">
    <property type="entry name" value="Ribonuclease H-like"/>
    <property type="match status" value="1"/>
</dbReference>
<dbReference type="PROSITE" id="PS50994">
    <property type="entry name" value="INTEGRASE"/>
    <property type="match status" value="1"/>
</dbReference>
<protein>
    <submittedName>
        <fullName evidence="2">Transposase IS3/IS911 family protein</fullName>
    </submittedName>
</protein>
<dbReference type="InterPro" id="IPR001584">
    <property type="entry name" value="Integrase_cat-core"/>
</dbReference>
<evidence type="ECO:0000313" key="2">
    <source>
        <dbReference type="EMBL" id="ADU38742.1"/>
    </source>
</evidence>
<reference evidence="3" key="1">
    <citation type="submission" date="2010-12" db="EMBL/GenBank/DDBJ databases">
        <title>Complete sequence of Variovorax paradoxus EPS.</title>
        <authorList>
            <consortium name="US DOE Joint Genome Institute"/>
            <person name="Lucas S."/>
            <person name="Copeland A."/>
            <person name="Lapidus A."/>
            <person name="Cheng J.-F."/>
            <person name="Goodwin L."/>
            <person name="Pitluck S."/>
            <person name="Teshima H."/>
            <person name="Detter J.C."/>
            <person name="Han C."/>
            <person name="Tapia R."/>
            <person name="Land M."/>
            <person name="Hauser L."/>
            <person name="Kyrpides N."/>
            <person name="Ivanova N."/>
            <person name="Ovchinnikova G."/>
            <person name="Orwin P."/>
            <person name="Han J.-I.G."/>
            <person name="Woyke T."/>
        </authorList>
    </citation>
    <scope>NUCLEOTIDE SEQUENCE [LARGE SCALE GENOMIC DNA]</scope>
    <source>
        <strain evidence="3">EPS</strain>
    </source>
</reference>
<dbReference type="GO" id="GO:0015074">
    <property type="term" value="P:DNA integration"/>
    <property type="evidence" value="ECO:0007669"/>
    <property type="project" value="InterPro"/>
</dbReference>
<dbReference type="InterPro" id="IPR036397">
    <property type="entry name" value="RNaseH_sf"/>
</dbReference>
<dbReference type="GO" id="GO:0004803">
    <property type="term" value="F:transposase activity"/>
    <property type="evidence" value="ECO:0007669"/>
    <property type="project" value="InterPro"/>
</dbReference>
<reference evidence="2 3" key="2">
    <citation type="journal article" date="2013" name="Genome Announc.">
        <title>Genome of the Root-Associated Plant Growth-Promoting Bacterium Variovorax paradoxus Strain EPS.</title>
        <authorList>
            <person name="Han J.I."/>
            <person name="Spain J.C."/>
            <person name="Leadbetter J.R."/>
            <person name="Ovchinnikova G."/>
            <person name="Goodwin L.A."/>
            <person name="Han C.S."/>
            <person name="Woyke T."/>
            <person name="Davenport K.W."/>
            <person name="Orwin P.M."/>
        </authorList>
    </citation>
    <scope>NUCLEOTIDE SEQUENCE [LARGE SCALE GENOMIC DNA]</scope>
    <source>
        <strain evidence="2 3">EPS</strain>
    </source>
</reference>
<dbReference type="PANTHER" id="PTHR37936">
    <property type="entry name" value="TRANSPOSASE INSC FOR INSERTION ELEMENT IS2A-RELATED"/>
    <property type="match status" value="1"/>
</dbReference>
<dbReference type="Pfam" id="PF01527">
    <property type="entry name" value="HTH_Tnp_1"/>
    <property type="match status" value="1"/>
</dbReference>
<gene>
    <name evidence="2" type="ordered locus">Varpa_4578</name>
</gene>
<dbReference type="GO" id="GO:0003677">
    <property type="term" value="F:DNA binding"/>
    <property type="evidence" value="ECO:0007669"/>
    <property type="project" value="InterPro"/>
</dbReference>
<dbReference type="Proteomes" id="UP000008917">
    <property type="component" value="Chromosome"/>
</dbReference>
<dbReference type="PANTHER" id="PTHR37936:SF3">
    <property type="entry name" value="TRANSPOSASE INSC FOR INSERTION ELEMENT IS2A-RELATED"/>
    <property type="match status" value="1"/>
</dbReference>
<evidence type="ECO:0000313" key="3">
    <source>
        <dbReference type="Proteomes" id="UP000008917"/>
    </source>
</evidence>
<dbReference type="InterPro" id="IPR009057">
    <property type="entry name" value="Homeodomain-like_sf"/>
</dbReference>
<dbReference type="Gene3D" id="3.30.420.10">
    <property type="entry name" value="Ribonuclease H-like superfamily/Ribonuclease H"/>
    <property type="match status" value="1"/>
</dbReference>
<dbReference type="NCBIfam" id="NF033516">
    <property type="entry name" value="transpos_IS3"/>
    <property type="match status" value="1"/>
</dbReference>
<sequence>MSTTRNTDTVEVIMRDQRRRRWSLAEKAALVRRSYEPGMSVSLVARQEGVAASLLFQWRKLERQGALTAVSAGEAVVPASELAAARAEIAKLQRVLGKKTLENEILKEAVEYAAEKKMDCALALAGRGRPVKAVCQALGLARSNIHRLQARSESWIDARTRRTAPASDVALLDEIKAQITELPTYGYRRACALVNRHRATTGATRVNAKRIYRVMAAHALLLPKAPRRRQSSRPHEGKVAVAHSDMRWCSDGFEIKCDSGQTVTATFTKDCCDREILAYRAWEGKGLPGEPVREMLIEAVEKRFGGVEGVPSTHVLEFLSDNGGAYIAAETRQIARQLGLSPVNTPVCSPQSNGIAESFVNTFKRDYVSRMDLADARTVMAQMAAAFEHFNEVHPHSALKMKSPREFRQHRAANQGLAQIEQTLHCE</sequence>
<dbReference type="EMBL" id="CP002417">
    <property type="protein sequence ID" value="ADU38742.1"/>
    <property type="molecule type" value="Genomic_DNA"/>
</dbReference>
<accession>E6UW85</accession>
<dbReference type="SUPFAM" id="SSF46689">
    <property type="entry name" value="Homeodomain-like"/>
    <property type="match status" value="1"/>
</dbReference>
<dbReference type="eggNOG" id="COG2801">
    <property type="taxonomic scope" value="Bacteria"/>
</dbReference>
<dbReference type="AlphaFoldDB" id="E6UW85"/>
<dbReference type="HOGENOM" id="CLU_052819_1_0_4"/>
<dbReference type="InterPro" id="IPR002514">
    <property type="entry name" value="Transposase_8"/>
</dbReference>
<name>E6UW85_VARPE</name>
<proteinExistence type="predicted"/>
<evidence type="ECO:0000259" key="1">
    <source>
        <dbReference type="PROSITE" id="PS50994"/>
    </source>
</evidence>
<organism evidence="2 3">
    <name type="scientific">Variovorax paradoxus (strain EPS)</name>
    <dbReference type="NCBI Taxonomy" id="595537"/>
    <lineage>
        <taxon>Bacteria</taxon>
        <taxon>Pseudomonadati</taxon>
        <taxon>Pseudomonadota</taxon>
        <taxon>Betaproteobacteria</taxon>
        <taxon>Burkholderiales</taxon>
        <taxon>Comamonadaceae</taxon>
        <taxon>Variovorax</taxon>
    </lineage>
</organism>
<dbReference type="eggNOG" id="COG2963">
    <property type="taxonomic scope" value="Bacteria"/>
</dbReference>
<dbReference type="InterPro" id="IPR012337">
    <property type="entry name" value="RNaseH-like_sf"/>
</dbReference>
<dbReference type="KEGG" id="vpe:Varpa_4578"/>
<dbReference type="Pfam" id="PF13683">
    <property type="entry name" value="rve_3"/>
    <property type="match status" value="1"/>
</dbReference>
<dbReference type="InterPro" id="IPR025948">
    <property type="entry name" value="HTH-like_dom"/>
</dbReference>
<dbReference type="Pfam" id="PF13276">
    <property type="entry name" value="HTH_21"/>
    <property type="match status" value="1"/>
</dbReference>
<feature type="domain" description="Integrase catalytic" evidence="1">
    <location>
        <begin position="230"/>
        <end position="412"/>
    </location>
</feature>
<dbReference type="GO" id="GO:0006313">
    <property type="term" value="P:DNA transposition"/>
    <property type="evidence" value="ECO:0007669"/>
    <property type="project" value="InterPro"/>
</dbReference>